<proteinExistence type="predicted"/>
<comment type="caution">
    <text evidence="1">The sequence shown here is derived from an EMBL/GenBank/DDBJ whole genome shotgun (WGS) entry which is preliminary data.</text>
</comment>
<dbReference type="EMBL" id="LAZR01048130">
    <property type="protein sequence ID" value="KKK92636.1"/>
    <property type="molecule type" value="Genomic_DNA"/>
</dbReference>
<accession>A0A0F9C7M0</accession>
<protein>
    <submittedName>
        <fullName evidence="1">Uncharacterized protein</fullName>
    </submittedName>
</protein>
<sequence length="117" mass="12452">DVLQNGFLLVRPVDYASLLRNSKVINNPSFKTADVVSNGVVGQLCGLKIIVSTNVDADEAMIVMGQRAATWKGVVGLQSAVIVDQGVSIKVRAWEMGHIQITDPLALYTITGVDVSA</sequence>
<dbReference type="AlphaFoldDB" id="A0A0F9C7M0"/>
<feature type="non-terminal residue" evidence="1">
    <location>
        <position position="1"/>
    </location>
</feature>
<reference evidence="1" key="1">
    <citation type="journal article" date="2015" name="Nature">
        <title>Complex archaea that bridge the gap between prokaryotes and eukaryotes.</title>
        <authorList>
            <person name="Spang A."/>
            <person name="Saw J.H."/>
            <person name="Jorgensen S.L."/>
            <person name="Zaremba-Niedzwiedzka K."/>
            <person name="Martijn J."/>
            <person name="Lind A.E."/>
            <person name="van Eijk R."/>
            <person name="Schleper C."/>
            <person name="Guy L."/>
            <person name="Ettema T.J."/>
        </authorList>
    </citation>
    <scope>NUCLEOTIDE SEQUENCE</scope>
</reference>
<organism evidence="1">
    <name type="scientific">marine sediment metagenome</name>
    <dbReference type="NCBI Taxonomy" id="412755"/>
    <lineage>
        <taxon>unclassified sequences</taxon>
        <taxon>metagenomes</taxon>
        <taxon>ecological metagenomes</taxon>
    </lineage>
</organism>
<evidence type="ECO:0000313" key="1">
    <source>
        <dbReference type="EMBL" id="KKK92636.1"/>
    </source>
</evidence>
<name>A0A0F9C7M0_9ZZZZ</name>
<gene>
    <name evidence="1" type="ORF">LCGC14_2700980</name>
</gene>